<dbReference type="SUPFAM" id="SSF50370">
    <property type="entry name" value="Ricin B-like lectins"/>
    <property type="match status" value="1"/>
</dbReference>
<name>A0A5C3NIK9_9AGAM</name>
<dbReference type="STRING" id="5364.A0A5C3NIK9"/>
<accession>A0A5C3NIK9</accession>
<proteinExistence type="predicted"/>
<dbReference type="CDD" id="cd00161">
    <property type="entry name" value="beta-trefoil_Ricin-like"/>
    <property type="match status" value="1"/>
</dbReference>
<dbReference type="InterPro" id="IPR035992">
    <property type="entry name" value="Ricin_B-like_lectins"/>
</dbReference>
<dbReference type="AlphaFoldDB" id="A0A5C3NIK9"/>
<feature type="non-terminal residue" evidence="2">
    <location>
        <position position="223"/>
    </location>
</feature>
<protein>
    <submittedName>
        <fullName evidence="2">Uncharacterized protein</fullName>
    </submittedName>
</protein>
<dbReference type="Proteomes" id="UP000305948">
    <property type="component" value="Unassembled WGS sequence"/>
</dbReference>
<dbReference type="Gene3D" id="2.80.10.50">
    <property type="match status" value="1"/>
</dbReference>
<evidence type="ECO:0000313" key="3">
    <source>
        <dbReference type="Proteomes" id="UP000305948"/>
    </source>
</evidence>
<organism evidence="2 3">
    <name type="scientific">Heliocybe sulcata</name>
    <dbReference type="NCBI Taxonomy" id="5364"/>
    <lineage>
        <taxon>Eukaryota</taxon>
        <taxon>Fungi</taxon>
        <taxon>Dikarya</taxon>
        <taxon>Basidiomycota</taxon>
        <taxon>Agaricomycotina</taxon>
        <taxon>Agaricomycetes</taxon>
        <taxon>Gloeophyllales</taxon>
        <taxon>Gloeophyllaceae</taxon>
        <taxon>Heliocybe</taxon>
    </lineage>
</organism>
<dbReference type="OrthoDB" id="9895617at2759"/>
<feature type="region of interest" description="Disordered" evidence="1">
    <location>
        <begin position="199"/>
        <end position="223"/>
    </location>
</feature>
<reference evidence="2 3" key="1">
    <citation type="journal article" date="2019" name="Nat. Ecol. Evol.">
        <title>Megaphylogeny resolves global patterns of mushroom evolution.</title>
        <authorList>
            <person name="Varga T."/>
            <person name="Krizsan K."/>
            <person name="Foldi C."/>
            <person name="Dima B."/>
            <person name="Sanchez-Garcia M."/>
            <person name="Sanchez-Ramirez S."/>
            <person name="Szollosi G.J."/>
            <person name="Szarkandi J.G."/>
            <person name="Papp V."/>
            <person name="Albert L."/>
            <person name="Andreopoulos W."/>
            <person name="Angelini C."/>
            <person name="Antonin V."/>
            <person name="Barry K.W."/>
            <person name="Bougher N.L."/>
            <person name="Buchanan P."/>
            <person name="Buyck B."/>
            <person name="Bense V."/>
            <person name="Catcheside P."/>
            <person name="Chovatia M."/>
            <person name="Cooper J."/>
            <person name="Damon W."/>
            <person name="Desjardin D."/>
            <person name="Finy P."/>
            <person name="Geml J."/>
            <person name="Haridas S."/>
            <person name="Hughes K."/>
            <person name="Justo A."/>
            <person name="Karasinski D."/>
            <person name="Kautmanova I."/>
            <person name="Kiss B."/>
            <person name="Kocsube S."/>
            <person name="Kotiranta H."/>
            <person name="LaButti K.M."/>
            <person name="Lechner B.E."/>
            <person name="Liimatainen K."/>
            <person name="Lipzen A."/>
            <person name="Lukacs Z."/>
            <person name="Mihaltcheva S."/>
            <person name="Morgado L.N."/>
            <person name="Niskanen T."/>
            <person name="Noordeloos M.E."/>
            <person name="Ohm R.A."/>
            <person name="Ortiz-Santana B."/>
            <person name="Ovrebo C."/>
            <person name="Racz N."/>
            <person name="Riley R."/>
            <person name="Savchenko A."/>
            <person name="Shiryaev A."/>
            <person name="Soop K."/>
            <person name="Spirin V."/>
            <person name="Szebenyi C."/>
            <person name="Tomsovsky M."/>
            <person name="Tulloss R.E."/>
            <person name="Uehling J."/>
            <person name="Grigoriev I.V."/>
            <person name="Vagvolgyi C."/>
            <person name="Papp T."/>
            <person name="Martin F.M."/>
            <person name="Miettinen O."/>
            <person name="Hibbett D.S."/>
            <person name="Nagy L.G."/>
        </authorList>
    </citation>
    <scope>NUCLEOTIDE SEQUENCE [LARGE SCALE GENOMIC DNA]</scope>
    <source>
        <strain evidence="2 3">OMC1185</strain>
    </source>
</reference>
<evidence type="ECO:0000313" key="2">
    <source>
        <dbReference type="EMBL" id="TFK56757.1"/>
    </source>
</evidence>
<sequence>DTRGFPPGFFVVRSIATGRLLDVTANAVDDSTELILYPEQEKSLVDSLRDPEHDNQVFCVDPSGALSSRSSGHAIDVEDGRLVLRHRRPIVHPFPNAYSHPLPQFSYSAETKEISVTFDTDPAYPAPTASQTRESVTEAWRRKRYILSSIPERKPKTFMDDASAFLTSAMNTPLSFFSGNRNVESSPDAVFGGELELHEDEILEQDRGEEGEVDDSPDPLRRV</sequence>
<gene>
    <name evidence="2" type="ORF">OE88DRAFT_1613520</name>
</gene>
<dbReference type="EMBL" id="ML213503">
    <property type="protein sequence ID" value="TFK56757.1"/>
    <property type="molecule type" value="Genomic_DNA"/>
</dbReference>
<feature type="non-terminal residue" evidence="2">
    <location>
        <position position="1"/>
    </location>
</feature>
<keyword evidence="3" id="KW-1185">Reference proteome</keyword>
<evidence type="ECO:0000256" key="1">
    <source>
        <dbReference type="SAM" id="MobiDB-lite"/>
    </source>
</evidence>